<accession>A0ABD5UMC4</accession>
<feature type="compositionally biased region" description="Basic and acidic residues" evidence="1">
    <location>
        <begin position="155"/>
        <end position="167"/>
    </location>
</feature>
<protein>
    <submittedName>
        <fullName evidence="2">Uncharacterized protein</fullName>
    </submittedName>
</protein>
<organism evidence="2 3">
    <name type="scientific">Halorubrum trueperi</name>
    <dbReference type="NCBI Taxonomy" id="2004704"/>
    <lineage>
        <taxon>Archaea</taxon>
        <taxon>Methanobacteriati</taxon>
        <taxon>Methanobacteriota</taxon>
        <taxon>Stenosarchaea group</taxon>
        <taxon>Halobacteria</taxon>
        <taxon>Halobacteriales</taxon>
        <taxon>Haloferacaceae</taxon>
        <taxon>Halorubrum</taxon>
    </lineage>
</organism>
<dbReference type="AlphaFoldDB" id="A0ABD5UMC4"/>
<reference evidence="2 3" key="1">
    <citation type="journal article" date="2019" name="Int. J. Syst. Evol. Microbiol.">
        <title>The Global Catalogue of Microorganisms (GCM) 10K type strain sequencing project: providing services to taxonomists for standard genome sequencing and annotation.</title>
        <authorList>
            <consortium name="The Broad Institute Genomics Platform"/>
            <consortium name="The Broad Institute Genome Sequencing Center for Infectious Disease"/>
            <person name="Wu L."/>
            <person name="Ma J."/>
        </authorList>
    </citation>
    <scope>NUCLEOTIDE SEQUENCE [LARGE SCALE GENOMIC DNA]</scope>
    <source>
        <strain evidence="2 3">Y73</strain>
    </source>
</reference>
<dbReference type="Proteomes" id="UP001596333">
    <property type="component" value="Unassembled WGS sequence"/>
</dbReference>
<feature type="compositionally biased region" description="Acidic residues" evidence="1">
    <location>
        <begin position="284"/>
        <end position="313"/>
    </location>
</feature>
<feature type="compositionally biased region" description="Basic and acidic residues" evidence="1">
    <location>
        <begin position="256"/>
        <end position="271"/>
    </location>
</feature>
<comment type="caution">
    <text evidence="2">The sequence shown here is derived from an EMBL/GenBank/DDBJ whole genome shotgun (WGS) entry which is preliminary data.</text>
</comment>
<feature type="region of interest" description="Disordered" evidence="1">
    <location>
        <begin position="1"/>
        <end position="44"/>
    </location>
</feature>
<feature type="compositionally biased region" description="Polar residues" evidence="1">
    <location>
        <begin position="10"/>
        <end position="24"/>
    </location>
</feature>
<gene>
    <name evidence="2" type="ORF">ACFQEY_16095</name>
</gene>
<evidence type="ECO:0000313" key="2">
    <source>
        <dbReference type="EMBL" id="MFC6890514.1"/>
    </source>
</evidence>
<dbReference type="RefSeq" id="WP_379770539.1">
    <property type="nucleotide sequence ID" value="NZ_JBHSXI010000023.1"/>
</dbReference>
<feature type="region of interest" description="Disordered" evidence="1">
    <location>
        <begin position="240"/>
        <end position="331"/>
    </location>
</feature>
<evidence type="ECO:0000256" key="1">
    <source>
        <dbReference type="SAM" id="MobiDB-lite"/>
    </source>
</evidence>
<name>A0ABD5UMC4_9EURY</name>
<dbReference type="SUPFAM" id="SSF48019">
    <property type="entry name" value="post-AAA+ oligomerization domain-like"/>
    <property type="match status" value="1"/>
</dbReference>
<feature type="region of interest" description="Disordered" evidence="1">
    <location>
        <begin position="155"/>
        <end position="177"/>
    </location>
</feature>
<evidence type="ECO:0000313" key="3">
    <source>
        <dbReference type="Proteomes" id="UP001596333"/>
    </source>
</evidence>
<dbReference type="Gene3D" id="1.20.272.10">
    <property type="match status" value="1"/>
</dbReference>
<keyword evidence="3" id="KW-1185">Reference proteome</keyword>
<dbReference type="EMBL" id="JBHSXI010000023">
    <property type="protein sequence ID" value="MFC6890514.1"/>
    <property type="molecule type" value="Genomic_DNA"/>
</dbReference>
<sequence>MADGDDRQATFGSDGSLETDTTPDATGENDFGEPKEPNETDGGYNRYAVSSLLQKAVRRSDEEVAAWAAWELARSGYAWNLWDRLNLYVVEDLRAGSDVALTIERYEELATERWEPAEWKGRICAIHASLAAARAQSTREGPNADEYFRAVAERRAEARDRGEEPAHDFPVGDLEPGGEFDAIFDGHTGEGSRLGRGTRFFKTRGARVGPEGEDEHSARWQRLAMLLDEEHDYSAAELDRAVEPVDPDDPWTEPETIGKDDGGDDGNHGDTGDGSDANTVDGGDPAEPEDATDVDTADGDNTDDDTADGDTDDGETRNDDSDGGPLSEFTS</sequence>
<proteinExistence type="predicted"/>
<dbReference type="InterPro" id="IPR008921">
    <property type="entry name" value="DNA_pol3_clamp-load_cplx_C"/>
</dbReference>